<protein>
    <submittedName>
        <fullName evidence="1">Uncharacterized protein</fullName>
    </submittedName>
</protein>
<proteinExistence type="predicted"/>
<name>A0ABU0LJG7_XANAG</name>
<dbReference type="Proteomes" id="UP001241747">
    <property type="component" value="Unassembled WGS sequence"/>
</dbReference>
<sequence length="138" mass="15000">MKTCCPFAATRRLIGAGVHWNIPSDNRRLVEEGTHPEALAALLHQLCRGAPRWTAVEAGGIGRLFARRSAAALATVDWRKAVHDFKVERDEIIGTRLGLSDREIHFAAPLRGPFPSARGIDRLVLPSHLIGAAVLLGV</sequence>
<reference evidence="1 2" key="1">
    <citation type="submission" date="2023-07" db="EMBL/GenBank/DDBJ databases">
        <title>Genomic Encyclopedia of Type Strains, Phase IV (KMG-IV): sequencing the most valuable type-strain genomes for metagenomic binning, comparative biology and taxonomic classification.</title>
        <authorList>
            <person name="Goeker M."/>
        </authorList>
    </citation>
    <scope>NUCLEOTIDE SEQUENCE [LARGE SCALE GENOMIC DNA]</scope>
    <source>
        <strain evidence="1 2">DSM 3770</strain>
    </source>
</reference>
<evidence type="ECO:0000313" key="1">
    <source>
        <dbReference type="EMBL" id="MDQ0507273.1"/>
    </source>
</evidence>
<accession>A0ABU0LJG7</accession>
<comment type="caution">
    <text evidence="1">The sequence shown here is derived from an EMBL/GenBank/DDBJ whole genome shotgun (WGS) entry which is preliminary data.</text>
</comment>
<organism evidence="1 2">
    <name type="scientific">Xanthobacter agilis</name>
    <dbReference type="NCBI Taxonomy" id="47492"/>
    <lineage>
        <taxon>Bacteria</taxon>
        <taxon>Pseudomonadati</taxon>
        <taxon>Pseudomonadota</taxon>
        <taxon>Alphaproteobacteria</taxon>
        <taxon>Hyphomicrobiales</taxon>
        <taxon>Xanthobacteraceae</taxon>
        <taxon>Xanthobacter</taxon>
    </lineage>
</organism>
<evidence type="ECO:0000313" key="2">
    <source>
        <dbReference type="Proteomes" id="UP001241747"/>
    </source>
</evidence>
<keyword evidence="2" id="KW-1185">Reference proteome</keyword>
<dbReference type="EMBL" id="JAUSVY010000015">
    <property type="protein sequence ID" value="MDQ0507273.1"/>
    <property type="molecule type" value="Genomic_DNA"/>
</dbReference>
<gene>
    <name evidence="1" type="ORF">QOZ94_004094</name>
</gene>